<dbReference type="EMBL" id="BGZK01001440">
    <property type="protein sequence ID" value="GBP79964.1"/>
    <property type="molecule type" value="Genomic_DNA"/>
</dbReference>
<organism evidence="1 2">
    <name type="scientific">Eumeta variegata</name>
    <name type="common">Bagworm moth</name>
    <name type="synonym">Eumeta japonica</name>
    <dbReference type="NCBI Taxonomy" id="151549"/>
    <lineage>
        <taxon>Eukaryota</taxon>
        <taxon>Metazoa</taxon>
        <taxon>Ecdysozoa</taxon>
        <taxon>Arthropoda</taxon>
        <taxon>Hexapoda</taxon>
        <taxon>Insecta</taxon>
        <taxon>Pterygota</taxon>
        <taxon>Neoptera</taxon>
        <taxon>Endopterygota</taxon>
        <taxon>Lepidoptera</taxon>
        <taxon>Glossata</taxon>
        <taxon>Ditrysia</taxon>
        <taxon>Tineoidea</taxon>
        <taxon>Psychidae</taxon>
        <taxon>Oiketicinae</taxon>
        <taxon>Eumeta</taxon>
    </lineage>
</organism>
<name>A0A4C1YYT3_EUMVA</name>
<reference evidence="1 2" key="1">
    <citation type="journal article" date="2019" name="Commun. Biol.">
        <title>The bagworm genome reveals a unique fibroin gene that provides high tensile strength.</title>
        <authorList>
            <person name="Kono N."/>
            <person name="Nakamura H."/>
            <person name="Ohtoshi R."/>
            <person name="Tomita M."/>
            <person name="Numata K."/>
            <person name="Arakawa K."/>
        </authorList>
    </citation>
    <scope>NUCLEOTIDE SEQUENCE [LARGE SCALE GENOMIC DNA]</scope>
</reference>
<evidence type="ECO:0000313" key="1">
    <source>
        <dbReference type="EMBL" id="GBP79964.1"/>
    </source>
</evidence>
<dbReference type="AlphaFoldDB" id="A0A4C1YYT3"/>
<gene>
    <name evidence="1" type="ORF">EVAR_52962_1</name>
</gene>
<keyword evidence="2" id="KW-1185">Reference proteome</keyword>
<accession>A0A4C1YYT3</accession>
<comment type="caution">
    <text evidence="1">The sequence shown here is derived from an EMBL/GenBank/DDBJ whole genome shotgun (WGS) entry which is preliminary data.</text>
</comment>
<dbReference type="Proteomes" id="UP000299102">
    <property type="component" value="Unassembled WGS sequence"/>
</dbReference>
<protein>
    <submittedName>
        <fullName evidence="1">Uncharacterized protein</fullName>
    </submittedName>
</protein>
<sequence length="274" mass="30510">MSRLGQCDTRLSKIISLAIAFAIEFRSVNDSFSGTLPLHHPTSLLPDILPYLRRRQYAPPKLRYRGGDDHLFSDTLSRNGSHFGASVAGCTPAAICQAHAEIQKLKYPRCRKPVWPTTRRNSKTCEKGTEPAVCVGPSEISLGFRSHRVLARPYLLLSSAVHLSVCPFFCYKDVLFDPPKNFVPDSALRTRGIPRICAGVRGRRDPRVLRSVGFVGGRGCRPGVTAAKVMWGSEYGDCEDHMTYMRCRDRADSAVCFVHLGTGDEEARRAEVYH</sequence>
<evidence type="ECO:0000313" key="2">
    <source>
        <dbReference type="Proteomes" id="UP000299102"/>
    </source>
</evidence>
<proteinExistence type="predicted"/>